<gene>
    <name evidence="2" type="ORF">OOT00_02575</name>
</gene>
<feature type="region of interest" description="Disordered" evidence="1">
    <location>
        <begin position="1"/>
        <end position="22"/>
    </location>
</feature>
<sequence length="371" mass="40256">MKDTTERSTAPSRNDGLTDDLDLSDLAITLQSESTEKIPDSDLGLAKDVAAPEMFSEDRGVPLPAESAGVPMDEDGFIDLDDILLGSPLDFEDSAIPGTDGDSGPVNGEEDLVLDPEDWVEEQDLGAGDVPDFTLEREVPAASPEPGVQFTEEILDLGDIGDLVEDLPSGASSLVEEEGDILDLEDVGSFVGEEGVPFDAEVADEDLIPLKLDPVDFFPGTEEVTDRPFPSIEKEDFDSSFLDDDSSAEDIETFLEFEEEASVSDAALLLSGEPGFVFVEEKEQDLAAESLMPDTDFVSFEDSPEADADMTPDGLEMRLGQVNFEEMLERVVRKVFSEKLDAALVAVVERAVEKEMRALKHTVYEDPEESA</sequence>
<comment type="caution">
    <text evidence="2">The sequence shown here is derived from an EMBL/GenBank/DDBJ whole genome shotgun (WGS) entry which is preliminary data.</text>
</comment>
<protein>
    <submittedName>
        <fullName evidence="2">Uncharacterized protein</fullName>
    </submittedName>
</protein>
<feature type="region of interest" description="Disordered" evidence="1">
    <location>
        <begin position="89"/>
        <end position="111"/>
    </location>
</feature>
<evidence type="ECO:0000313" key="2">
    <source>
        <dbReference type="EMBL" id="MCW7752863.1"/>
    </source>
</evidence>
<name>A0ABT3N5X4_9BACT</name>
<dbReference type="EMBL" id="JAPFPW010000002">
    <property type="protein sequence ID" value="MCW7752863.1"/>
    <property type="molecule type" value="Genomic_DNA"/>
</dbReference>
<feature type="region of interest" description="Disordered" evidence="1">
    <location>
        <begin position="219"/>
        <end position="243"/>
    </location>
</feature>
<dbReference type="Proteomes" id="UP001209681">
    <property type="component" value="Unassembled WGS sequence"/>
</dbReference>
<proteinExistence type="predicted"/>
<dbReference type="RefSeq" id="WP_265423724.1">
    <property type="nucleotide sequence ID" value="NZ_JAPFPW010000002.1"/>
</dbReference>
<evidence type="ECO:0000256" key="1">
    <source>
        <dbReference type="SAM" id="MobiDB-lite"/>
    </source>
</evidence>
<accession>A0ABT3N5X4</accession>
<keyword evidence="3" id="KW-1185">Reference proteome</keyword>
<evidence type="ECO:0000313" key="3">
    <source>
        <dbReference type="Proteomes" id="UP001209681"/>
    </source>
</evidence>
<reference evidence="2 3" key="1">
    <citation type="submission" date="2022-11" db="EMBL/GenBank/DDBJ databases">
        <title>Desulfobotulus tamanensis H1 sp. nov. - anaerobic, alkaliphilic, sulphate reducing bacterium isolated from terrestrial mud volcano.</title>
        <authorList>
            <person name="Frolova A."/>
            <person name="Merkel A.Y."/>
            <person name="Slobodkin A.I."/>
        </authorList>
    </citation>
    <scope>NUCLEOTIDE SEQUENCE [LARGE SCALE GENOMIC DNA]</scope>
    <source>
        <strain evidence="2 3">H1</strain>
    </source>
</reference>
<organism evidence="2 3">
    <name type="scientific">Desulfobotulus pelophilus</name>
    <dbReference type="NCBI Taxonomy" id="2823377"/>
    <lineage>
        <taxon>Bacteria</taxon>
        <taxon>Pseudomonadati</taxon>
        <taxon>Thermodesulfobacteriota</taxon>
        <taxon>Desulfobacteria</taxon>
        <taxon>Desulfobacterales</taxon>
        <taxon>Desulfobacteraceae</taxon>
        <taxon>Desulfobotulus</taxon>
    </lineage>
</organism>